<keyword evidence="2" id="KW-0732">Signal</keyword>
<feature type="chain" id="PRO_5046005155" evidence="2">
    <location>
        <begin position="28"/>
        <end position="211"/>
    </location>
</feature>
<dbReference type="Proteomes" id="UP001589865">
    <property type="component" value="Unassembled WGS sequence"/>
</dbReference>
<reference evidence="3 4" key="1">
    <citation type="submission" date="2024-09" db="EMBL/GenBank/DDBJ databases">
        <authorList>
            <person name="Sun Q."/>
            <person name="Mori K."/>
        </authorList>
    </citation>
    <scope>NUCLEOTIDE SEQUENCE [LARGE SCALE GENOMIC DNA]</scope>
    <source>
        <strain evidence="3 4">TBRC 5777</strain>
    </source>
</reference>
<sequence length="211" mass="22115">MMRFKSLVSSTALSLILAAAASQTASAQSASGSSHVLQRSGSWTTSYNSVASGGGQCVIARQLLGRGFLVRGAPDGTPARVQIFRDSWRVPPNVSMNVAFDVDGRTQWIGQFAAPPPDRDLSGRNRETVIEAEFPNSETAVRFLSGFAGGRLMTIRFLDGNEGTWRAPLDGSSRAVTAYGDCLRASGGTQPFSAPAASATGATQPFNAPAN</sequence>
<dbReference type="EMBL" id="JBHLUN010000005">
    <property type="protein sequence ID" value="MFC0408220.1"/>
    <property type="molecule type" value="Genomic_DNA"/>
</dbReference>
<gene>
    <name evidence="3" type="ORF">ACFFGY_08175</name>
</gene>
<dbReference type="RefSeq" id="WP_377043967.1">
    <property type="nucleotide sequence ID" value="NZ_JBHLUN010000005.1"/>
</dbReference>
<protein>
    <submittedName>
        <fullName evidence="3">Uncharacterized protein</fullName>
    </submittedName>
</protein>
<feature type="region of interest" description="Disordered" evidence="1">
    <location>
        <begin position="192"/>
        <end position="211"/>
    </location>
</feature>
<evidence type="ECO:0000313" key="4">
    <source>
        <dbReference type="Proteomes" id="UP001589865"/>
    </source>
</evidence>
<feature type="compositionally biased region" description="Polar residues" evidence="1">
    <location>
        <begin position="200"/>
        <end position="211"/>
    </location>
</feature>
<evidence type="ECO:0000313" key="3">
    <source>
        <dbReference type="EMBL" id="MFC0408220.1"/>
    </source>
</evidence>
<keyword evidence="4" id="KW-1185">Reference proteome</keyword>
<name>A0ABV6JS98_9PROT</name>
<organism evidence="3 4">
    <name type="scientific">Roseomonas elaeocarpi</name>
    <dbReference type="NCBI Taxonomy" id="907779"/>
    <lineage>
        <taxon>Bacteria</taxon>
        <taxon>Pseudomonadati</taxon>
        <taxon>Pseudomonadota</taxon>
        <taxon>Alphaproteobacteria</taxon>
        <taxon>Acetobacterales</taxon>
        <taxon>Roseomonadaceae</taxon>
        <taxon>Roseomonas</taxon>
    </lineage>
</organism>
<accession>A0ABV6JS98</accession>
<comment type="caution">
    <text evidence="3">The sequence shown here is derived from an EMBL/GenBank/DDBJ whole genome shotgun (WGS) entry which is preliminary data.</text>
</comment>
<feature type="signal peptide" evidence="2">
    <location>
        <begin position="1"/>
        <end position="27"/>
    </location>
</feature>
<proteinExistence type="predicted"/>
<evidence type="ECO:0000256" key="1">
    <source>
        <dbReference type="SAM" id="MobiDB-lite"/>
    </source>
</evidence>
<evidence type="ECO:0000256" key="2">
    <source>
        <dbReference type="SAM" id="SignalP"/>
    </source>
</evidence>